<evidence type="ECO:0000313" key="3">
    <source>
        <dbReference type="Proteomes" id="UP000769617"/>
    </source>
</evidence>
<comment type="caution">
    <text evidence="2">The sequence shown here is derived from an EMBL/GenBank/DDBJ whole genome shotgun (WGS) entry which is preliminary data.</text>
</comment>
<evidence type="ECO:0000256" key="1">
    <source>
        <dbReference type="SAM" id="Phobius"/>
    </source>
</evidence>
<name>A0ABS6ZWW9_9GAMM</name>
<keyword evidence="1" id="KW-0472">Membrane</keyword>
<reference evidence="2 3" key="1">
    <citation type="submission" date="2021-07" db="EMBL/GenBank/DDBJ databases">
        <authorList>
            <person name="So Y."/>
        </authorList>
    </citation>
    <scope>NUCLEOTIDE SEQUENCE [LARGE SCALE GENOMIC DNA]</scope>
    <source>
        <strain evidence="2 3">Y3S6</strain>
    </source>
</reference>
<keyword evidence="1" id="KW-0812">Transmembrane</keyword>
<feature type="transmembrane region" description="Helical" evidence="1">
    <location>
        <begin position="12"/>
        <end position="33"/>
    </location>
</feature>
<keyword evidence="3" id="KW-1185">Reference proteome</keyword>
<dbReference type="EMBL" id="JAHYCA010000009">
    <property type="protein sequence ID" value="MBW6393454.1"/>
    <property type="molecule type" value="Genomic_DNA"/>
</dbReference>
<feature type="transmembrane region" description="Helical" evidence="1">
    <location>
        <begin position="48"/>
        <end position="68"/>
    </location>
</feature>
<evidence type="ECO:0000313" key="2">
    <source>
        <dbReference type="EMBL" id="MBW6393454.1"/>
    </source>
</evidence>
<organism evidence="2 3">
    <name type="scientific">Billgrantia antri</name>
    <dbReference type="NCBI Taxonomy" id="2846777"/>
    <lineage>
        <taxon>Bacteria</taxon>
        <taxon>Pseudomonadati</taxon>
        <taxon>Pseudomonadota</taxon>
        <taxon>Gammaproteobacteria</taxon>
        <taxon>Oceanospirillales</taxon>
        <taxon>Halomonadaceae</taxon>
        <taxon>Billgrantia</taxon>
    </lineage>
</organism>
<sequence>MKITMWQKIEVTGLFLGLGGVVVQFLNINFWSFFSDGYQEPFYGGELLAFWVSIFIIVGMISSLLLLVNLACKRLVLWWARLLGFLGLYLGVAAIGASGV</sequence>
<protein>
    <submittedName>
        <fullName evidence="2">Uncharacterized protein</fullName>
    </submittedName>
</protein>
<dbReference type="Proteomes" id="UP000769617">
    <property type="component" value="Unassembled WGS sequence"/>
</dbReference>
<dbReference type="RefSeq" id="WP_219793633.1">
    <property type="nucleotide sequence ID" value="NZ_JAHYCA010000009.1"/>
</dbReference>
<keyword evidence="1" id="KW-1133">Transmembrane helix</keyword>
<accession>A0ABS6ZWW9</accession>
<feature type="transmembrane region" description="Helical" evidence="1">
    <location>
        <begin position="75"/>
        <end position="97"/>
    </location>
</feature>
<gene>
    <name evidence="2" type="ORF">KPL81_20080</name>
</gene>
<proteinExistence type="predicted"/>